<name>A0A518F0C1_9BACT</name>
<reference evidence="1 2" key="1">
    <citation type="submission" date="2019-02" db="EMBL/GenBank/DDBJ databases">
        <title>Deep-cultivation of Planctomycetes and their phenomic and genomic characterization uncovers novel biology.</title>
        <authorList>
            <person name="Wiegand S."/>
            <person name="Jogler M."/>
            <person name="Boedeker C."/>
            <person name="Pinto D."/>
            <person name="Vollmers J."/>
            <person name="Rivas-Marin E."/>
            <person name="Kohn T."/>
            <person name="Peeters S.H."/>
            <person name="Heuer A."/>
            <person name="Rast P."/>
            <person name="Oberbeckmann S."/>
            <person name="Bunk B."/>
            <person name="Jeske O."/>
            <person name="Meyerdierks A."/>
            <person name="Storesund J.E."/>
            <person name="Kallscheuer N."/>
            <person name="Luecker S."/>
            <person name="Lage O.M."/>
            <person name="Pohl T."/>
            <person name="Merkel B.J."/>
            <person name="Hornburger P."/>
            <person name="Mueller R.-W."/>
            <person name="Bruemmer F."/>
            <person name="Labrenz M."/>
            <person name="Spormann A.M."/>
            <person name="Op den Camp H."/>
            <person name="Overmann J."/>
            <person name="Amann R."/>
            <person name="Jetten M.S.M."/>
            <person name="Mascher T."/>
            <person name="Medema M.H."/>
            <person name="Devos D.P."/>
            <person name="Kaster A.-K."/>
            <person name="Ovreas L."/>
            <person name="Rohde M."/>
            <person name="Galperin M.Y."/>
            <person name="Jogler C."/>
        </authorList>
    </citation>
    <scope>NUCLEOTIDE SEQUENCE [LARGE SCALE GENOMIC DNA]</scope>
    <source>
        <strain evidence="1 2">Poly30</strain>
    </source>
</reference>
<accession>A0A518F0C1</accession>
<dbReference type="Gene3D" id="3.40.30.10">
    <property type="entry name" value="Glutaredoxin"/>
    <property type="match status" value="1"/>
</dbReference>
<organism evidence="1 2">
    <name type="scientific">Saltatorellus ferox</name>
    <dbReference type="NCBI Taxonomy" id="2528018"/>
    <lineage>
        <taxon>Bacteria</taxon>
        <taxon>Pseudomonadati</taxon>
        <taxon>Planctomycetota</taxon>
        <taxon>Planctomycetia</taxon>
        <taxon>Planctomycetia incertae sedis</taxon>
        <taxon>Saltatorellus</taxon>
    </lineage>
</organism>
<gene>
    <name evidence="1" type="ORF">Poly30_53290</name>
</gene>
<evidence type="ECO:0000313" key="2">
    <source>
        <dbReference type="Proteomes" id="UP000320390"/>
    </source>
</evidence>
<proteinExistence type="predicted"/>
<dbReference type="Proteomes" id="UP000320390">
    <property type="component" value="Chromosome"/>
</dbReference>
<keyword evidence="2" id="KW-1185">Reference proteome</keyword>
<evidence type="ECO:0000313" key="1">
    <source>
        <dbReference type="EMBL" id="QDV09769.1"/>
    </source>
</evidence>
<evidence type="ECO:0008006" key="3">
    <source>
        <dbReference type="Google" id="ProtNLM"/>
    </source>
</evidence>
<dbReference type="AlphaFoldDB" id="A0A518F0C1"/>
<protein>
    <recommendedName>
        <fullName evidence="3">AhpC/TSA family protein</fullName>
    </recommendedName>
</protein>
<dbReference type="EMBL" id="CP036434">
    <property type="protein sequence ID" value="QDV09769.1"/>
    <property type="molecule type" value="Genomic_DNA"/>
</dbReference>
<sequence length="88" mass="9659">MQSRPMALHETLRAIRTAFEEGPTPAEDIRVLDAHVEALRSSGLAERAIRAGTRAPDFAMRSTCGRTLALGELLANGPVVLTWFRGNW</sequence>